<name>A0ABQ9XST7_9EUKA</name>
<organism evidence="1 2">
    <name type="scientific">Blattamonas nauphoetae</name>
    <dbReference type="NCBI Taxonomy" id="2049346"/>
    <lineage>
        <taxon>Eukaryota</taxon>
        <taxon>Metamonada</taxon>
        <taxon>Preaxostyla</taxon>
        <taxon>Oxymonadida</taxon>
        <taxon>Blattamonas</taxon>
    </lineage>
</organism>
<keyword evidence="2" id="KW-1185">Reference proteome</keyword>
<protein>
    <recommendedName>
        <fullName evidence="3">Right handed beta helix domain-containing protein</fullName>
    </recommendedName>
</protein>
<evidence type="ECO:0000313" key="1">
    <source>
        <dbReference type="EMBL" id="KAK2953905.1"/>
    </source>
</evidence>
<evidence type="ECO:0000313" key="2">
    <source>
        <dbReference type="Proteomes" id="UP001281761"/>
    </source>
</evidence>
<dbReference type="Proteomes" id="UP001281761">
    <property type="component" value="Unassembled WGS sequence"/>
</dbReference>
<dbReference type="EMBL" id="JARBJD010000085">
    <property type="protein sequence ID" value="KAK2953905.1"/>
    <property type="molecule type" value="Genomic_DNA"/>
</dbReference>
<evidence type="ECO:0008006" key="3">
    <source>
        <dbReference type="Google" id="ProtNLM"/>
    </source>
</evidence>
<comment type="caution">
    <text evidence="1">The sequence shown here is derived from an EMBL/GenBank/DDBJ whole genome shotgun (WGS) entry which is preliminary data.</text>
</comment>
<accession>A0ABQ9XST7</accession>
<gene>
    <name evidence="1" type="ORF">BLNAU_11165</name>
</gene>
<proteinExistence type="predicted"/>
<reference evidence="1 2" key="1">
    <citation type="journal article" date="2022" name="bioRxiv">
        <title>Genomics of Preaxostyla Flagellates Illuminates Evolutionary Transitions and the Path Towards Mitochondrial Loss.</title>
        <authorList>
            <person name="Novak L.V.F."/>
            <person name="Treitli S.C."/>
            <person name="Pyrih J."/>
            <person name="Halakuc P."/>
            <person name="Pipaliya S.V."/>
            <person name="Vacek V."/>
            <person name="Brzon O."/>
            <person name="Soukal P."/>
            <person name="Eme L."/>
            <person name="Dacks J.B."/>
            <person name="Karnkowska A."/>
            <person name="Elias M."/>
            <person name="Hampl V."/>
        </authorList>
    </citation>
    <scope>NUCLEOTIDE SEQUENCE [LARGE SCALE GENOMIC DNA]</scope>
    <source>
        <strain evidence="1">NAU3</strain>
        <tissue evidence="1">Gut</tissue>
    </source>
</reference>
<sequence>MRACFLAVVSTAEISNNLFKGNSHLNPELNRATLEIHQRAPESLLMSGNTFDGGNFIYASCNGTVKNDIRFVHSFTSNLTFFASCTNQQLYFPQASRSNDTIASSDTSNIVYAGTATQKYSATASSPSPFILFSRPASLVIVLYTFDLSAKAVSFGEFSGQSKVIIDSIKITPNTTALSTDFVSLSTSSLIVKSMALSSLQVGSFSFVRVIGESSLVVSSSNFSNIAQTSVAGGSFIVMDGSATQHTKLSSCRFSSLISTGNGGVLLATLTTESTLTVEDCDFSACSSGGNGGAISVSCAVGVPSSSLIVEDLEKGEE</sequence>